<accession>A0A7G9TFD1</accession>
<feature type="transmembrane region" description="Helical" evidence="2">
    <location>
        <begin position="305"/>
        <end position="328"/>
    </location>
</feature>
<dbReference type="Pfam" id="PF12412">
    <property type="entry name" value="DUF3667"/>
    <property type="match status" value="1"/>
</dbReference>
<dbReference type="Proteomes" id="UP000515838">
    <property type="component" value="Chromosome"/>
</dbReference>
<proteinExistence type="predicted"/>
<dbReference type="RefSeq" id="WP_162111377.1">
    <property type="nucleotide sequence ID" value="NZ_CP060731.1"/>
</dbReference>
<dbReference type="EMBL" id="CP060731">
    <property type="protein sequence ID" value="QNN78806.1"/>
    <property type="molecule type" value="Genomic_DNA"/>
</dbReference>
<evidence type="ECO:0000256" key="1">
    <source>
        <dbReference type="SAM" id="MobiDB-lite"/>
    </source>
</evidence>
<evidence type="ECO:0000256" key="2">
    <source>
        <dbReference type="SAM" id="Phobius"/>
    </source>
</evidence>
<reference evidence="3 4" key="1">
    <citation type="submission" date="2020-08" db="EMBL/GenBank/DDBJ databases">
        <title>Streptomycin Non-resistant strain, P. mexicana.</title>
        <authorList>
            <person name="Ganesh-Kumar S."/>
            <person name="Zhe T."/>
            <person name="Yu Z."/>
            <person name="Min Y."/>
        </authorList>
    </citation>
    <scope>NUCLEOTIDE SEQUENCE [LARGE SCALE GENOMIC DNA]</scope>
    <source>
        <strain evidence="3 4">GTZY2</strain>
    </source>
</reference>
<evidence type="ECO:0000313" key="4">
    <source>
        <dbReference type="Proteomes" id="UP000515838"/>
    </source>
</evidence>
<feature type="transmembrane region" description="Helical" evidence="2">
    <location>
        <begin position="343"/>
        <end position="362"/>
    </location>
</feature>
<dbReference type="AlphaFoldDB" id="A0A7G9TFD1"/>
<evidence type="ECO:0000313" key="3">
    <source>
        <dbReference type="EMBL" id="QNN78806.1"/>
    </source>
</evidence>
<organism evidence="3 4">
    <name type="scientific">Pseudoxanthomonas mexicana</name>
    <dbReference type="NCBI Taxonomy" id="128785"/>
    <lineage>
        <taxon>Bacteria</taxon>
        <taxon>Pseudomonadati</taxon>
        <taxon>Pseudomonadota</taxon>
        <taxon>Gammaproteobacteria</taxon>
        <taxon>Lysobacterales</taxon>
        <taxon>Lysobacteraceae</taxon>
        <taxon>Pseudoxanthomonas</taxon>
    </lineage>
</organism>
<feature type="region of interest" description="Disordered" evidence="1">
    <location>
        <begin position="195"/>
        <end position="217"/>
    </location>
</feature>
<sequence length="403" mass="44510">MTPSHDAVHASACENCQTPLQGGFCHVCGQNAHNPLRSFGHAVEEVFESFWHLDGRIFRTLRTLLSPGRLANAYLAGHRAPYVAPLRLFVILSVLTFFVGKFAMGSGDVLSPPAVADGKGGTTVQVTGAGGEGVDFASLTDPDEVVRLRDRTIDGLLAARATIPPTLVFARERVEDNIRGTQARARARIAELQPDHPALAQPDRIPENGPMPDSTGSLFSQNGKPWHPVDNPVRVAWLPEFGNRWLNKKIARAQDNIPRLQKDPELFKNAMMGAVPSALFVLVPVFALLLKLAYIGTGRFYLEHLVVALYSHAYLCLCVLAFFLLSFIDSLLPAQATVARAPVWLAELLVMFWMPVYLFWMQQRVYRQHPVVTLLKYLALGMLYFMLVVTAMVLLSLTSLVNA</sequence>
<keyword evidence="2" id="KW-1133">Transmembrane helix</keyword>
<protein>
    <submittedName>
        <fullName evidence="3">DUF3667 domain-containing protein</fullName>
    </submittedName>
</protein>
<feature type="transmembrane region" description="Helical" evidence="2">
    <location>
        <begin position="374"/>
        <end position="397"/>
    </location>
</feature>
<dbReference type="OrthoDB" id="9111327at2"/>
<dbReference type="InterPro" id="IPR022134">
    <property type="entry name" value="DUF3667"/>
</dbReference>
<name>A0A7G9TFD1_PSEMX</name>
<gene>
    <name evidence="3" type="ORF">IAE60_05150</name>
</gene>
<keyword evidence="2" id="KW-0812">Transmembrane</keyword>
<feature type="transmembrane region" description="Helical" evidence="2">
    <location>
        <begin position="270"/>
        <end position="293"/>
    </location>
</feature>
<keyword evidence="2" id="KW-0472">Membrane</keyword>
<dbReference type="GeneID" id="81470343"/>